<feature type="region of interest" description="Disordered" evidence="1">
    <location>
        <begin position="34"/>
        <end position="57"/>
    </location>
</feature>
<evidence type="ECO:0000313" key="3">
    <source>
        <dbReference type="Proteomes" id="UP000292447"/>
    </source>
</evidence>
<feature type="compositionally biased region" description="Basic residues" evidence="1">
    <location>
        <begin position="153"/>
        <end position="165"/>
    </location>
</feature>
<feature type="compositionally biased region" description="Polar residues" evidence="1">
    <location>
        <begin position="40"/>
        <end position="50"/>
    </location>
</feature>
<organism evidence="2 3">
    <name type="scientific">Metschnikowia aff. pulcherrima</name>
    <dbReference type="NCBI Taxonomy" id="2163413"/>
    <lineage>
        <taxon>Eukaryota</taxon>
        <taxon>Fungi</taxon>
        <taxon>Dikarya</taxon>
        <taxon>Ascomycota</taxon>
        <taxon>Saccharomycotina</taxon>
        <taxon>Pichiomycetes</taxon>
        <taxon>Metschnikowiaceae</taxon>
        <taxon>Metschnikowia</taxon>
    </lineage>
</organism>
<feature type="region of interest" description="Disordered" evidence="1">
    <location>
        <begin position="132"/>
        <end position="165"/>
    </location>
</feature>
<reference evidence="3" key="1">
    <citation type="submission" date="2019-03" db="EMBL/GenBank/DDBJ databases">
        <title>Snf2 controls pulcherriminic acid biosynthesis and connects pigmentation and antifungal activity of the yeast Metschnikowia pulcherrima.</title>
        <authorList>
            <person name="Gore-Lloyd D."/>
            <person name="Sumann I."/>
            <person name="Brachmann A.O."/>
            <person name="Schneeberger K."/>
            <person name="Ortiz-Merino R.A."/>
            <person name="Moreno-Beltran M."/>
            <person name="Schlaefli M."/>
            <person name="Kirner P."/>
            <person name="Santos Kron A."/>
            <person name="Wolfe K.H."/>
            <person name="Piel J."/>
            <person name="Ahrens C.H."/>
            <person name="Henk D."/>
            <person name="Freimoser F.M."/>
        </authorList>
    </citation>
    <scope>NUCLEOTIDE SEQUENCE [LARGE SCALE GENOMIC DNA]</scope>
    <source>
        <strain evidence="3">APC 1.2</strain>
    </source>
</reference>
<keyword evidence="3" id="KW-1185">Reference proteome</keyword>
<dbReference type="AlphaFoldDB" id="A0A4P6XR95"/>
<dbReference type="EMBL" id="CP034458">
    <property type="protein sequence ID" value="QBM88411.1"/>
    <property type="molecule type" value="Genomic_DNA"/>
</dbReference>
<name>A0A4P6XR95_9ASCO</name>
<sequence>MYKESREIAFRLKIIKATFLETVCFPYNPEVSIAKLDPSNRPNSSLQNSQGHEELRSPTEIQKYIELESTVQEKLELDPHCDSSPIKPLVEKVSDTARSATRTVHLIKHELNDLSDANEKNMKMNACSRKRTIGETDLSLKELRKKDAFASNAKKKKKRKTSKRE</sequence>
<accession>A0A4P6XR95</accession>
<feature type="compositionally biased region" description="Basic and acidic residues" evidence="1">
    <location>
        <begin position="132"/>
        <end position="148"/>
    </location>
</feature>
<protein>
    <submittedName>
        <fullName evidence="2">Uncharacterized protein</fullName>
    </submittedName>
</protein>
<evidence type="ECO:0000313" key="2">
    <source>
        <dbReference type="EMBL" id="QBM88411.1"/>
    </source>
</evidence>
<dbReference type="Proteomes" id="UP000292447">
    <property type="component" value="Chromosome III"/>
</dbReference>
<gene>
    <name evidence="2" type="ORF">METSCH_C03790</name>
</gene>
<evidence type="ECO:0000256" key="1">
    <source>
        <dbReference type="SAM" id="MobiDB-lite"/>
    </source>
</evidence>
<proteinExistence type="predicted"/>